<keyword evidence="9" id="KW-1185">Reference proteome</keyword>
<proteinExistence type="predicted"/>
<dbReference type="InterPro" id="IPR058240">
    <property type="entry name" value="rSAM_sf"/>
</dbReference>
<comment type="caution">
    <text evidence="8">The sequence shown here is derived from an EMBL/GenBank/DDBJ whole genome shotgun (WGS) entry which is preliminary data.</text>
</comment>
<feature type="domain" description="Radical SAM core" evidence="7">
    <location>
        <begin position="13"/>
        <end position="230"/>
    </location>
</feature>
<dbReference type="SUPFAM" id="SSF102114">
    <property type="entry name" value="Radical SAM enzymes"/>
    <property type="match status" value="1"/>
</dbReference>
<reference evidence="8" key="1">
    <citation type="submission" date="2009-02" db="EMBL/GenBank/DDBJ databases">
        <authorList>
            <person name="Fulton L."/>
            <person name="Clifton S."/>
            <person name="Fulton B."/>
            <person name="Xu J."/>
            <person name="Minx P."/>
            <person name="Pepin K.H."/>
            <person name="Johnson M."/>
            <person name="Bhonagiri V."/>
            <person name="Nash W.E."/>
            <person name="Mardis E.R."/>
            <person name="Wilson R.K."/>
        </authorList>
    </citation>
    <scope>NUCLEOTIDE SEQUENCE [LARGE SCALE GENOMIC DNA]</scope>
    <source>
        <strain evidence="8">DSM 15053</strain>
    </source>
</reference>
<protein>
    <submittedName>
        <fullName evidence="8">Anaerobic ribonucleoside-triphosphate reductase activating protein</fullName>
        <ecNumber evidence="8">1.97.-.-</ecNumber>
    </submittedName>
</protein>
<dbReference type="Proteomes" id="UP000004893">
    <property type="component" value="Unassembled WGS sequence"/>
</dbReference>
<dbReference type="PANTHER" id="PTHR30352:SF13">
    <property type="entry name" value="GLYCYL-RADICAL ENZYME ACTIVATING ENZYME YJJW-RELATED"/>
    <property type="match status" value="1"/>
</dbReference>
<dbReference type="NCBIfam" id="TIGR02495">
    <property type="entry name" value="NrdG2"/>
    <property type="match status" value="1"/>
</dbReference>
<evidence type="ECO:0000256" key="3">
    <source>
        <dbReference type="ARBA" id="ARBA00022691"/>
    </source>
</evidence>
<dbReference type="SFLD" id="SFLDG01067">
    <property type="entry name" value="SPASM/twitch_domain_containing"/>
    <property type="match status" value="1"/>
</dbReference>
<dbReference type="SFLD" id="SFLDG01094">
    <property type="entry name" value="Uncharacterised_Radical_SAM_Su"/>
    <property type="match status" value="1"/>
</dbReference>
<dbReference type="EC" id="1.97.-.-" evidence="8"/>
<keyword evidence="5" id="KW-0408">Iron</keyword>
<keyword evidence="2" id="KW-0004">4Fe-4S</keyword>
<keyword evidence="8" id="KW-0560">Oxidoreductase</keyword>
<dbReference type="InterPro" id="IPR012840">
    <property type="entry name" value="NrdG2"/>
</dbReference>
<evidence type="ECO:0000259" key="7">
    <source>
        <dbReference type="PROSITE" id="PS51918"/>
    </source>
</evidence>
<gene>
    <name evidence="8" type="ORF">CLOHYLEM_05218</name>
</gene>
<organism evidence="8 9">
    <name type="scientific">[Clostridium] hylemonae DSM 15053</name>
    <dbReference type="NCBI Taxonomy" id="553973"/>
    <lineage>
        <taxon>Bacteria</taxon>
        <taxon>Bacillati</taxon>
        <taxon>Bacillota</taxon>
        <taxon>Clostridia</taxon>
        <taxon>Lachnospirales</taxon>
        <taxon>Lachnospiraceae</taxon>
    </lineage>
</organism>
<dbReference type="eggNOG" id="COG1180">
    <property type="taxonomic scope" value="Bacteria"/>
</dbReference>
<dbReference type="GO" id="GO:0016491">
    <property type="term" value="F:oxidoreductase activity"/>
    <property type="evidence" value="ECO:0007669"/>
    <property type="project" value="UniProtKB-KW"/>
</dbReference>
<keyword evidence="4" id="KW-0479">Metal-binding</keyword>
<accession>C0BZH8</accession>
<dbReference type="GO" id="GO:0046872">
    <property type="term" value="F:metal ion binding"/>
    <property type="evidence" value="ECO:0007669"/>
    <property type="project" value="UniProtKB-KW"/>
</dbReference>
<evidence type="ECO:0000256" key="1">
    <source>
        <dbReference type="ARBA" id="ARBA00001966"/>
    </source>
</evidence>
<dbReference type="Gene3D" id="3.20.20.70">
    <property type="entry name" value="Aldolase class I"/>
    <property type="match status" value="1"/>
</dbReference>
<keyword evidence="3" id="KW-0949">S-adenosyl-L-methionine</keyword>
<dbReference type="STRING" id="553973.CLOHYLEM_05218"/>
<reference evidence="8" key="2">
    <citation type="submission" date="2013-06" db="EMBL/GenBank/DDBJ databases">
        <title>Draft genome sequence of Clostridium hylemonae (DSM 15053).</title>
        <authorList>
            <person name="Sudarsanam P."/>
            <person name="Ley R."/>
            <person name="Guruge J."/>
            <person name="Turnbaugh P.J."/>
            <person name="Mahowald M."/>
            <person name="Liep D."/>
            <person name="Gordon J."/>
        </authorList>
    </citation>
    <scope>NUCLEOTIDE SEQUENCE</scope>
    <source>
        <strain evidence="8">DSM 15053</strain>
    </source>
</reference>
<evidence type="ECO:0000256" key="6">
    <source>
        <dbReference type="ARBA" id="ARBA00023014"/>
    </source>
</evidence>
<dbReference type="GO" id="GO:0051539">
    <property type="term" value="F:4 iron, 4 sulfur cluster binding"/>
    <property type="evidence" value="ECO:0007669"/>
    <property type="project" value="UniProtKB-KW"/>
</dbReference>
<evidence type="ECO:0000256" key="4">
    <source>
        <dbReference type="ARBA" id="ARBA00022723"/>
    </source>
</evidence>
<evidence type="ECO:0000256" key="2">
    <source>
        <dbReference type="ARBA" id="ARBA00022485"/>
    </source>
</evidence>
<dbReference type="CDD" id="cd01335">
    <property type="entry name" value="Radical_SAM"/>
    <property type="match status" value="1"/>
</dbReference>
<dbReference type="PANTHER" id="PTHR30352">
    <property type="entry name" value="PYRUVATE FORMATE-LYASE-ACTIVATING ENZYME"/>
    <property type="match status" value="1"/>
</dbReference>
<sequence>MVIQGLQKLTLLDYPGKVACTIFTAGCNFRCPFCHNASLVVDTYKNEEITQEEVSAFLKKRMGVLDGVCVTGGEPLIQSDIEPFLRQIKEMGYAVKLDTNGSFPDKLKRLVDEKLVDYVAMDIKNSQESYGKTIGIRDYDIRNIHRSVQYLLSDAVPYEFRTTVVLEFHQRSDFESIGRWIRGAQRYYLQQFVDSGDLIQEGLHGYNREIMEQALEVVEKYVQTAEIRGL</sequence>
<dbReference type="InterPro" id="IPR007197">
    <property type="entry name" value="rSAM"/>
</dbReference>
<evidence type="ECO:0000256" key="5">
    <source>
        <dbReference type="ARBA" id="ARBA00023004"/>
    </source>
</evidence>
<comment type="cofactor">
    <cofactor evidence="1">
        <name>[4Fe-4S] cluster</name>
        <dbReference type="ChEBI" id="CHEBI:49883"/>
    </cofactor>
</comment>
<dbReference type="HOGENOM" id="CLU_078147_2_0_9"/>
<dbReference type="InterPro" id="IPR013785">
    <property type="entry name" value="Aldolase_TIM"/>
</dbReference>
<dbReference type="RefSeq" id="WP_006442555.1">
    <property type="nucleotide sequence ID" value="NZ_CP036524.1"/>
</dbReference>
<dbReference type="Pfam" id="PF04055">
    <property type="entry name" value="Radical_SAM"/>
    <property type="match status" value="1"/>
</dbReference>
<dbReference type="SFLD" id="SFLDS00029">
    <property type="entry name" value="Radical_SAM"/>
    <property type="match status" value="1"/>
</dbReference>
<dbReference type="InterPro" id="IPR034457">
    <property type="entry name" value="Organic_radical-activating"/>
</dbReference>
<dbReference type="PROSITE" id="PS51918">
    <property type="entry name" value="RADICAL_SAM"/>
    <property type="match status" value="1"/>
</dbReference>
<dbReference type="OrthoDB" id="9782387at2"/>
<keyword evidence="6" id="KW-0411">Iron-sulfur</keyword>
<dbReference type="AlphaFoldDB" id="C0BZH8"/>
<dbReference type="EMBL" id="ABYI02000019">
    <property type="protein sequence ID" value="EEG74556.1"/>
    <property type="molecule type" value="Genomic_DNA"/>
</dbReference>
<evidence type="ECO:0000313" key="9">
    <source>
        <dbReference type="Proteomes" id="UP000004893"/>
    </source>
</evidence>
<name>C0BZH8_9FIRM</name>
<evidence type="ECO:0000313" key="8">
    <source>
        <dbReference type="EMBL" id="EEG74556.1"/>
    </source>
</evidence>